<dbReference type="Gene3D" id="3.20.20.380">
    <property type="entry name" value="Copper homeostasis (CutC) domain"/>
    <property type="match status" value="1"/>
</dbReference>
<proteinExistence type="inferred from homology"/>
<dbReference type="EMBL" id="CACRST010000028">
    <property type="protein sequence ID" value="VYT32416.1"/>
    <property type="molecule type" value="Genomic_DNA"/>
</dbReference>
<accession>A0A6N2VZ29</accession>
<dbReference type="InterPro" id="IPR005627">
    <property type="entry name" value="CutC-like"/>
</dbReference>
<dbReference type="HAMAP" id="MF_00795">
    <property type="entry name" value="CutC"/>
    <property type="match status" value="1"/>
</dbReference>
<comment type="subcellular location">
    <subcellularLocation>
        <location evidence="2">Cytoplasm</location>
    </subcellularLocation>
</comment>
<dbReference type="AlphaFoldDB" id="A0A6N2VZ29"/>
<dbReference type="Pfam" id="PF03932">
    <property type="entry name" value="CutC"/>
    <property type="match status" value="1"/>
</dbReference>
<dbReference type="GO" id="GO:0005507">
    <property type="term" value="F:copper ion binding"/>
    <property type="evidence" value="ECO:0007669"/>
    <property type="project" value="TreeGrafter"/>
</dbReference>
<keyword evidence="2" id="KW-0963">Cytoplasm</keyword>
<dbReference type="FunFam" id="3.20.20.380:FF:000001">
    <property type="entry name" value="Copper homeostasis protein CutC"/>
    <property type="match status" value="1"/>
</dbReference>
<protein>
    <recommendedName>
        <fullName evidence="2">PF03932 family protein CutC</fullName>
    </recommendedName>
</protein>
<gene>
    <name evidence="2 3" type="primary">cutC</name>
    <name evidence="3" type="ORF">BGLFYP119_00204</name>
</gene>
<comment type="caution">
    <text evidence="2">Once thought to be involved in copper homeostasis, experiments in E.coli have shown this is not the case.</text>
</comment>
<dbReference type="SUPFAM" id="SSF110395">
    <property type="entry name" value="CutC-like"/>
    <property type="match status" value="1"/>
</dbReference>
<evidence type="ECO:0000313" key="3">
    <source>
        <dbReference type="EMBL" id="VYT32416.1"/>
    </source>
</evidence>
<evidence type="ECO:0000256" key="1">
    <source>
        <dbReference type="ARBA" id="ARBA00007768"/>
    </source>
</evidence>
<sequence length="252" mass="27754">MADFILEACVDSVESALAAARGGASRLELCGSLVIGGVTPNPWLFQEIRKHTDIRIHVLIRPRFGDFCYTEEEFILIREAVKEFKKLGAEGVVIGCLNPDGTLNMEQMKILMEEAGDMSVTLHRAFDVCADPYETMEQAISLGIDTILTSGQKNVCTLGAGLLKELVEKSAGRITIQAGSGVNAEVIREVHKKTGATAFHMSGKKTLDSAMKYRKEGVNMGLPSLSEFEVWRTDEEEIRKARKVLDEFEGKI</sequence>
<dbReference type="InterPro" id="IPR036822">
    <property type="entry name" value="CutC-like_dom_sf"/>
</dbReference>
<comment type="similarity">
    <text evidence="1 2">Belongs to the CutC family.</text>
</comment>
<reference evidence="3" key="1">
    <citation type="submission" date="2019-11" db="EMBL/GenBank/DDBJ databases">
        <authorList>
            <person name="Feng L."/>
        </authorList>
    </citation>
    <scope>NUCLEOTIDE SEQUENCE</scope>
    <source>
        <strain evidence="3">BgluceraseaLFYP119</strain>
    </source>
</reference>
<dbReference type="GO" id="GO:0005737">
    <property type="term" value="C:cytoplasm"/>
    <property type="evidence" value="ECO:0007669"/>
    <property type="project" value="UniProtKB-SubCell"/>
</dbReference>
<dbReference type="PANTHER" id="PTHR12598:SF0">
    <property type="entry name" value="COPPER HOMEOSTASIS PROTEIN CUTC HOMOLOG"/>
    <property type="match status" value="1"/>
</dbReference>
<dbReference type="RefSeq" id="WP_156355441.1">
    <property type="nucleotide sequence ID" value="NZ_CACRST010000028.1"/>
</dbReference>
<evidence type="ECO:0000256" key="2">
    <source>
        <dbReference type="HAMAP-Rule" id="MF_00795"/>
    </source>
</evidence>
<organism evidence="3">
    <name type="scientific">Blautia glucerasea</name>
    <dbReference type="NCBI Taxonomy" id="536633"/>
    <lineage>
        <taxon>Bacteria</taxon>
        <taxon>Bacillati</taxon>
        <taxon>Bacillota</taxon>
        <taxon>Clostridia</taxon>
        <taxon>Lachnospirales</taxon>
        <taxon>Lachnospiraceae</taxon>
        <taxon>Blautia</taxon>
    </lineage>
</organism>
<dbReference type="PANTHER" id="PTHR12598">
    <property type="entry name" value="COPPER HOMEOSTASIS PROTEIN CUTC"/>
    <property type="match status" value="1"/>
</dbReference>
<name>A0A6N2VZ29_9FIRM</name>